<reference evidence="2 3" key="1">
    <citation type="submission" date="2019-03" db="EMBL/GenBank/DDBJ databases">
        <title>Single cell metagenomics reveals metabolic interactions within the superorganism composed of flagellate Streblomastix strix and complex community of Bacteroidetes bacteria on its surface.</title>
        <authorList>
            <person name="Treitli S.C."/>
            <person name="Kolisko M."/>
            <person name="Husnik F."/>
            <person name="Keeling P."/>
            <person name="Hampl V."/>
        </authorList>
    </citation>
    <scope>NUCLEOTIDE SEQUENCE [LARGE SCALE GENOMIC DNA]</scope>
    <source>
        <strain evidence="2">ST1C</strain>
    </source>
</reference>
<dbReference type="EMBL" id="SNRW01009168">
    <property type="protein sequence ID" value="KAA6378398.1"/>
    <property type="molecule type" value="Genomic_DNA"/>
</dbReference>
<comment type="caution">
    <text evidence="2">The sequence shown here is derived from an EMBL/GenBank/DDBJ whole genome shotgun (WGS) entry which is preliminary data.</text>
</comment>
<organism evidence="2 3">
    <name type="scientific">Streblomastix strix</name>
    <dbReference type="NCBI Taxonomy" id="222440"/>
    <lineage>
        <taxon>Eukaryota</taxon>
        <taxon>Metamonada</taxon>
        <taxon>Preaxostyla</taxon>
        <taxon>Oxymonadida</taxon>
        <taxon>Streblomastigidae</taxon>
        <taxon>Streblomastix</taxon>
    </lineage>
</organism>
<name>A0A5J4V6T6_9EUKA</name>
<sequence length="279" mass="32519">MAQLTNDIEESQLNESIMNESTENRSIKYMTLEKGPKRKYTRKSKTDDKAKALIDHMINEQTNEQTNEQEQIKEQSNPKSDFELFNEVFSECSTKANQIIQSKTIKERIDRAIIDLYEYRKFAEPNLKNKQITGHIVDLSLCKDDNSCIIDFDIDHAGKLNGEEKEKIRQNIFNNILPKNVGLVLSVRGEIHAYCNRNRYKLPTNRNYKVVIYDDNLEIDIFAQMYTHKDGKLVANRVVQLNSKVRITKKGIQEKRCFIIKKLMIGQILIIQLPCMKSI</sequence>
<protein>
    <submittedName>
        <fullName evidence="2">Uncharacterized protein</fullName>
    </submittedName>
</protein>
<accession>A0A5J4V6T6</accession>
<evidence type="ECO:0000256" key="1">
    <source>
        <dbReference type="SAM" id="MobiDB-lite"/>
    </source>
</evidence>
<proteinExistence type="predicted"/>
<dbReference type="AlphaFoldDB" id="A0A5J4V6T6"/>
<feature type="region of interest" description="Disordered" evidence="1">
    <location>
        <begin position="1"/>
        <end position="24"/>
    </location>
</feature>
<evidence type="ECO:0000313" key="3">
    <source>
        <dbReference type="Proteomes" id="UP000324800"/>
    </source>
</evidence>
<gene>
    <name evidence="2" type="ORF">EZS28_026076</name>
</gene>
<dbReference type="Proteomes" id="UP000324800">
    <property type="component" value="Unassembled WGS sequence"/>
</dbReference>
<evidence type="ECO:0000313" key="2">
    <source>
        <dbReference type="EMBL" id="KAA6378398.1"/>
    </source>
</evidence>